<evidence type="ECO:0000256" key="7">
    <source>
        <dbReference type="RuleBase" id="RU003423"/>
    </source>
</evidence>
<feature type="domain" description="Peripheral subunit-binding (PSBD)" evidence="10">
    <location>
        <begin position="163"/>
        <end position="199"/>
    </location>
</feature>
<dbReference type="EMBL" id="CP144918">
    <property type="protein sequence ID" value="WWA47096.1"/>
    <property type="molecule type" value="Genomic_DNA"/>
</dbReference>
<keyword evidence="5 7" id="KW-0450">Lipoyl</keyword>
<dbReference type="InterPro" id="IPR011053">
    <property type="entry name" value="Single_hybrid_motif"/>
</dbReference>
<dbReference type="SUPFAM" id="SSF51230">
    <property type="entry name" value="Single hybrid motif"/>
    <property type="match status" value="1"/>
</dbReference>
<feature type="domain" description="Lipoyl-binding" evidence="9">
    <location>
        <begin position="3"/>
        <end position="78"/>
    </location>
</feature>
<dbReference type="Pfam" id="PF02817">
    <property type="entry name" value="E3_binding"/>
    <property type="match status" value="1"/>
</dbReference>
<comment type="similarity">
    <text evidence="2 7">Belongs to the 2-oxoacid dehydrogenase family.</text>
</comment>
<evidence type="ECO:0000259" key="10">
    <source>
        <dbReference type="PROSITE" id="PS51826"/>
    </source>
</evidence>
<evidence type="ECO:0000313" key="12">
    <source>
        <dbReference type="Proteomes" id="UP001335183"/>
    </source>
</evidence>
<evidence type="ECO:0000259" key="9">
    <source>
        <dbReference type="PROSITE" id="PS50968"/>
    </source>
</evidence>
<dbReference type="GO" id="GO:0016746">
    <property type="term" value="F:acyltransferase activity"/>
    <property type="evidence" value="ECO:0007669"/>
    <property type="project" value="UniProtKB-KW"/>
</dbReference>
<dbReference type="Pfam" id="PF00198">
    <property type="entry name" value="2-oxoacid_dh"/>
    <property type="match status" value="1"/>
</dbReference>
<dbReference type="Gene3D" id="4.10.320.10">
    <property type="entry name" value="E3-binding domain"/>
    <property type="match status" value="1"/>
</dbReference>
<evidence type="ECO:0000256" key="4">
    <source>
        <dbReference type="ARBA" id="ARBA00022679"/>
    </source>
</evidence>
<feature type="region of interest" description="Disordered" evidence="8">
    <location>
        <begin position="109"/>
        <end position="165"/>
    </location>
</feature>
<dbReference type="SUPFAM" id="SSF47005">
    <property type="entry name" value="Peripheral subunit-binding domain of 2-oxo acid dehydrogenase complex"/>
    <property type="match status" value="1"/>
</dbReference>
<keyword evidence="12" id="KW-1185">Reference proteome</keyword>
<proteinExistence type="inferred from homology"/>
<keyword evidence="6 7" id="KW-0012">Acyltransferase</keyword>
<evidence type="ECO:0000256" key="6">
    <source>
        <dbReference type="ARBA" id="ARBA00023315"/>
    </source>
</evidence>
<name>A0ABZ2D2F4_9SPHN</name>
<keyword evidence="4 7" id="KW-0808">Transferase</keyword>
<comment type="subunit">
    <text evidence="3">Forms a 24-polypeptide structural core with octahedral symmetry.</text>
</comment>
<dbReference type="PROSITE" id="PS51826">
    <property type="entry name" value="PSBD"/>
    <property type="match status" value="1"/>
</dbReference>
<dbReference type="CDD" id="cd06849">
    <property type="entry name" value="lipoyl_domain"/>
    <property type="match status" value="1"/>
</dbReference>
<organism evidence="11 12">
    <name type="scientific">Pelagerythrobacter marensis</name>
    <dbReference type="NCBI Taxonomy" id="543877"/>
    <lineage>
        <taxon>Bacteria</taxon>
        <taxon>Pseudomonadati</taxon>
        <taxon>Pseudomonadota</taxon>
        <taxon>Alphaproteobacteria</taxon>
        <taxon>Sphingomonadales</taxon>
        <taxon>Erythrobacteraceae</taxon>
        <taxon>Pelagerythrobacter</taxon>
    </lineage>
</organism>
<dbReference type="Pfam" id="PF00364">
    <property type="entry name" value="Biotin_lipoyl"/>
    <property type="match status" value="1"/>
</dbReference>
<reference evidence="11 12" key="1">
    <citation type="submission" date="2024-02" db="EMBL/GenBank/DDBJ databases">
        <title>The whole genome sequence of five bacterial samples isolated from Abu Dhabi Sabkha-shore region.</title>
        <authorList>
            <person name="Sudalaimuthuasari N."/>
            <person name="Sarfraz B."/>
            <person name="Tuyisabe J.D."/>
            <person name="Mugisha Ntwali L.D.M."/>
            <person name="Ali A.I.A.A."/>
            <person name="Almansoori S.Z.A."/>
            <person name="Alajami H.S.A."/>
            <person name="Almeqbaali A.A.S."/>
            <person name="Kundu B."/>
            <person name="Saeed E.E."/>
            <person name="Sukumarinath V."/>
            <person name="Mishra A.K."/>
            <person name="Hazzouri K.M."/>
            <person name="Almaskari R."/>
            <person name="Sharma A.K."/>
            <person name="Amiri K.M.A."/>
        </authorList>
    </citation>
    <scope>NUCLEOTIDE SEQUENCE [LARGE SCALE GENOMIC DNA]</scope>
    <source>
        <strain evidence="12">kcgeb_sd</strain>
    </source>
</reference>
<dbReference type="PROSITE" id="PS50968">
    <property type="entry name" value="BIOTINYL_LIPOYL"/>
    <property type="match status" value="1"/>
</dbReference>
<dbReference type="Gene3D" id="3.30.559.10">
    <property type="entry name" value="Chloramphenicol acetyltransferase-like domain"/>
    <property type="match status" value="1"/>
</dbReference>
<evidence type="ECO:0000313" key="11">
    <source>
        <dbReference type="EMBL" id="WWA47096.1"/>
    </source>
</evidence>
<dbReference type="InterPro" id="IPR036625">
    <property type="entry name" value="E3-bd_dom_sf"/>
</dbReference>
<comment type="cofactor">
    <cofactor evidence="1 7">
        <name>(R)-lipoate</name>
        <dbReference type="ChEBI" id="CHEBI:83088"/>
    </cofactor>
</comment>
<dbReference type="InterPro" id="IPR004167">
    <property type="entry name" value="PSBD"/>
</dbReference>
<evidence type="ECO:0000256" key="1">
    <source>
        <dbReference type="ARBA" id="ARBA00001938"/>
    </source>
</evidence>
<evidence type="ECO:0000256" key="8">
    <source>
        <dbReference type="SAM" id="MobiDB-lite"/>
    </source>
</evidence>
<dbReference type="InterPro" id="IPR050743">
    <property type="entry name" value="2-oxoacid_DH_E2_comp"/>
</dbReference>
<dbReference type="EC" id="2.3.1.-" evidence="7"/>
<dbReference type="PANTHER" id="PTHR43178:SF5">
    <property type="entry name" value="LIPOAMIDE ACYLTRANSFERASE COMPONENT OF BRANCHED-CHAIN ALPHA-KETO ACID DEHYDROGENASE COMPLEX, MITOCHONDRIAL"/>
    <property type="match status" value="1"/>
</dbReference>
<dbReference type="Proteomes" id="UP001335183">
    <property type="component" value="Chromosome"/>
</dbReference>
<evidence type="ECO:0000256" key="3">
    <source>
        <dbReference type="ARBA" id="ARBA00011484"/>
    </source>
</evidence>
<accession>A0ABZ2D2F4</accession>
<dbReference type="InterPro" id="IPR000089">
    <property type="entry name" value="Biotin_lipoyl"/>
</dbReference>
<dbReference type="InterPro" id="IPR023213">
    <property type="entry name" value="CAT-like_dom_sf"/>
</dbReference>
<dbReference type="Gene3D" id="2.40.50.100">
    <property type="match status" value="1"/>
</dbReference>
<evidence type="ECO:0000256" key="2">
    <source>
        <dbReference type="ARBA" id="ARBA00007317"/>
    </source>
</evidence>
<dbReference type="RefSeq" id="WP_338445987.1">
    <property type="nucleotide sequence ID" value="NZ_CP144918.1"/>
</dbReference>
<evidence type="ECO:0000256" key="5">
    <source>
        <dbReference type="ARBA" id="ARBA00022823"/>
    </source>
</evidence>
<dbReference type="InterPro" id="IPR003016">
    <property type="entry name" value="2-oxoA_DH_lipoyl-BS"/>
</dbReference>
<dbReference type="PANTHER" id="PTHR43178">
    <property type="entry name" value="DIHYDROLIPOAMIDE ACETYLTRANSFERASE COMPONENT OF PYRUVATE DEHYDROGENASE COMPLEX"/>
    <property type="match status" value="1"/>
</dbReference>
<feature type="compositionally biased region" description="Acidic residues" evidence="8">
    <location>
        <begin position="109"/>
        <end position="119"/>
    </location>
</feature>
<dbReference type="InterPro" id="IPR001078">
    <property type="entry name" value="2-oxoacid_DH_actylTfrase"/>
</dbReference>
<protein>
    <recommendedName>
        <fullName evidence="7">Dihydrolipoamide acetyltransferase component of pyruvate dehydrogenase complex</fullName>
        <ecNumber evidence="7">2.3.1.-</ecNumber>
    </recommendedName>
</protein>
<gene>
    <name evidence="11" type="ORF">V5F89_12640</name>
</gene>
<dbReference type="SUPFAM" id="SSF52777">
    <property type="entry name" value="CoA-dependent acyltransferases"/>
    <property type="match status" value="1"/>
</dbReference>
<dbReference type="PROSITE" id="PS00189">
    <property type="entry name" value="LIPOYL"/>
    <property type="match status" value="1"/>
</dbReference>
<sequence length="453" mass="48418">MAKFTFNLPDIGEGIAEAEIVDWHVKVGDTVEEDDRLADMMTDKATVEMESPVAGKVVEVAGEVGDTIAIGSMLVVIEVEGEVPDDVAGEEAAPAPKADEVEERIEVENPDASDADDAIAAEKASPPPAKGKSREAAEEEGGVDEAPRSSSLSAQGQGGRKVLASPAVRARAKDLGIDLAEVKPAADGRVRHADLDAFLSYNAGGGFSSAGRTRADEEVKVIGLRKRIAQNMAEAKRNIPHFSYVEECDVTDMERLRADLNANRGDDRDSRPKLTMLPLLITAICKTLPDFPMINARFDDEAGVVTRHGAVHLGMATQTDKGLMVPVIRDAQAKNLWQLAREIVRLANAARDGSAKSEELSGSTLTVTSLGPLGGVATTPVINRPEVAIIGPNRIVERPMFVPDGMGGERIEKRKLMNISISCDHRVVDGWDAASFVQALKRLIETPALLLAN</sequence>